<name>A0A6S6WBL6_9PLEO</name>
<evidence type="ECO:0000313" key="3">
    <source>
        <dbReference type="Proteomes" id="UP000472372"/>
    </source>
</evidence>
<evidence type="ECO:0000313" key="2">
    <source>
        <dbReference type="EMBL" id="CAE7179676.1"/>
    </source>
</evidence>
<organism evidence="2 3">
    <name type="scientific">Pyrenophora teres f. teres</name>
    <dbReference type="NCBI Taxonomy" id="97479"/>
    <lineage>
        <taxon>Eukaryota</taxon>
        <taxon>Fungi</taxon>
        <taxon>Dikarya</taxon>
        <taxon>Ascomycota</taxon>
        <taxon>Pezizomycotina</taxon>
        <taxon>Dothideomycetes</taxon>
        <taxon>Pleosporomycetidae</taxon>
        <taxon>Pleosporales</taxon>
        <taxon>Pleosporineae</taxon>
        <taxon>Pleosporaceae</taxon>
        <taxon>Pyrenophora</taxon>
    </lineage>
</organism>
<proteinExistence type="predicted"/>
<evidence type="ECO:0000256" key="1">
    <source>
        <dbReference type="SAM" id="MobiDB-lite"/>
    </source>
</evidence>
<feature type="region of interest" description="Disordered" evidence="1">
    <location>
        <begin position="178"/>
        <end position="208"/>
    </location>
</feature>
<dbReference type="Proteomes" id="UP000472372">
    <property type="component" value="Chromosome 5"/>
</dbReference>
<feature type="compositionally biased region" description="Pro residues" evidence="1">
    <location>
        <begin position="1"/>
        <end position="11"/>
    </location>
</feature>
<feature type="compositionally biased region" description="Basic and acidic residues" evidence="1">
    <location>
        <begin position="76"/>
        <end position="90"/>
    </location>
</feature>
<accession>A0A6S6WBL6</accession>
<dbReference type="PANTHER" id="PTHR42085">
    <property type="entry name" value="F-BOX DOMAIN-CONTAINING PROTEIN"/>
    <property type="match status" value="1"/>
</dbReference>
<gene>
    <name evidence="2" type="ORF">PTTW11_06612</name>
</gene>
<feature type="region of interest" description="Disordered" evidence="1">
    <location>
        <begin position="1"/>
        <end position="106"/>
    </location>
</feature>
<dbReference type="InterPro" id="IPR038883">
    <property type="entry name" value="AN11006-like"/>
</dbReference>
<sequence>MAPTRPTTPPPGKKEYGRPGPIQPPPSPFTPGSRYPRNGMIMGSEPATVPPSPSMPVPGFDALTMGPVPGPSFSTRNDRGGKGDRKHNERTGAGVKKPQPKKKTASDAIAKLIDITRSGKPAQTSFRFMDLPGELRNEVYKHVFDNPKQALLVHRPRLATLRSRTRVDRGRTLASDIVEQEHDEELSTANKTARGSAKPKGPSRETNRPFWGLTQVCQQLRKEFHPIYMSKQEIGMDLTEIVQYLKTFYPTASEELDKLAAPGERKADMPFVGNITIAVGDKPSEMEQSKEGIEIVHLLDIWANSFKIETGFGRYLKAHYVPQTDGEAKDLYRLFGRRVLWDQSCSAMNSLWRTILRTRALASVRVHRKPARTVAATVMRTTGPQAPAPETQPYIHIVFKKEFAEPWMTEYESVIPKKADWLFDRGFNVMEYFDVRVGVEQHDAKRRGAN</sequence>
<dbReference type="EMBL" id="HG992981">
    <property type="protein sequence ID" value="CAE7179676.1"/>
    <property type="molecule type" value="Genomic_DNA"/>
</dbReference>
<protein>
    <submittedName>
        <fullName evidence="2">Uncharacterized protein</fullName>
    </submittedName>
</protein>
<dbReference type="PANTHER" id="PTHR42085:SF1">
    <property type="entry name" value="F-BOX DOMAIN-CONTAINING PROTEIN"/>
    <property type="match status" value="1"/>
</dbReference>
<reference evidence="2" key="1">
    <citation type="submission" date="2021-02" db="EMBL/GenBank/DDBJ databases">
        <authorList>
            <person name="Syme A R."/>
            <person name="Syme A R."/>
            <person name="Moolhuijzen P."/>
        </authorList>
    </citation>
    <scope>NUCLEOTIDE SEQUENCE</scope>
    <source>
        <strain evidence="2">W1-1</strain>
    </source>
</reference>
<dbReference type="AlphaFoldDB" id="A0A6S6WBL6"/>